<dbReference type="Proteomes" id="UP000823775">
    <property type="component" value="Unassembled WGS sequence"/>
</dbReference>
<gene>
    <name evidence="1" type="ORF">HAX54_002469</name>
</gene>
<proteinExistence type="predicted"/>
<organism evidence="1 2">
    <name type="scientific">Datura stramonium</name>
    <name type="common">Jimsonweed</name>
    <name type="synonym">Common thornapple</name>
    <dbReference type="NCBI Taxonomy" id="4076"/>
    <lineage>
        <taxon>Eukaryota</taxon>
        <taxon>Viridiplantae</taxon>
        <taxon>Streptophyta</taxon>
        <taxon>Embryophyta</taxon>
        <taxon>Tracheophyta</taxon>
        <taxon>Spermatophyta</taxon>
        <taxon>Magnoliopsida</taxon>
        <taxon>eudicotyledons</taxon>
        <taxon>Gunneridae</taxon>
        <taxon>Pentapetalae</taxon>
        <taxon>asterids</taxon>
        <taxon>lamiids</taxon>
        <taxon>Solanales</taxon>
        <taxon>Solanaceae</taxon>
        <taxon>Solanoideae</taxon>
        <taxon>Datureae</taxon>
        <taxon>Datura</taxon>
    </lineage>
</organism>
<evidence type="ECO:0000313" key="1">
    <source>
        <dbReference type="EMBL" id="MCD7449944.1"/>
    </source>
</evidence>
<name>A0ABS8RT57_DATST</name>
<keyword evidence="2" id="KW-1185">Reference proteome</keyword>
<sequence>MGVEDEALVVRVGNRTFITDSRRGSGMDLRTSSYRIQVWEWRLDPKHSTSRDILKGLSHASQHPADPRHQQVLLHRHPHQCMLVVTNRNPSPYSLLSKPWLNAAPTNPNLCFDESDFEARRRNGWFLDFHDKFSSIVDNALERYRRRDLPISALSFASFSNQTDSDGLIDKWLDIVAEKRASQVALLVKNRSGYYSESYSLLADTIFAIESLQRLELITIQTISFQYCIRLRCIRVTKNLPNLLSLSIFSCPIEVNMVGAPKNANLRYLDKLEPYSSIGKRLRMLNLVKKAIDDTVLFQLIQKLDSVKELILHSSDSLSEISSELNDQVVDLTLPRICQGLRPATGIDHLPTQVRI</sequence>
<reference evidence="1 2" key="1">
    <citation type="journal article" date="2021" name="BMC Genomics">
        <title>Datura genome reveals duplications of psychoactive alkaloid biosynthetic genes and high mutation rate following tissue culture.</title>
        <authorList>
            <person name="Rajewski A."/>
            <person name="Carter-House D."/>
            <person name="Stajich J."/>
            <person name="Litt A."/>
        </authorList>
    </citation>
    <scope>NUCLEOTIDE SEQUENCE [LARGE SCALE GENOMIC DNA]</scope>
    <source>
        <strain evidence="1">AR-01</strain>
    </source>
</reference>
<protein>
    <submittedName>
        <fullName evidence="1">Uncharacterized protein</fullName>
    </submittedName>
</protein>
<evidence type="ECO:0000313" key="2">
    <source>
        <dbReference type="Proteomes" id="UP000823775"/>
    </source>
</evidence>
<comment type="caution">
    <text evidence="1">The sequence shown here is derived from an EMBL/GenBank/DDBJ whole genome shotgun (WGS) entry which is preliminary data.</text>
</comment>
<dbReference type="EMBL" id="JACEIK010000111">
    <property type="protein sequence ID" value="MCD7449944.1"/>
    <property type="molecule type" value="Genomic_DNA"/>
</dbReference>
<dbReference type="SUPFAM" id="SSF52047">
    <property type="entry name" value="RNI-like"/>
    <property type="match status" value="1"/>
</dbReference>
<accession>A0ABS8RT57</accession>